<gene>
    <name evidence="1" type="ORF">SAMN04487906_1227</name>
</gene>
<organism evidence="1 2">
    <name type="scientific">Zhouia amylolytica</name>
    <dbReference type="NCBI Taxonomy" id="376730"/>
    <lineage>
        <taxon>Bacteria</taxon>
        <taxon>Pseudomonadati</taxon>
        <taxon>Bacteroidota</taxon>
        <taxon>Flavobacteriia</taxon>
        <taxon>Flavobacteriales</taxon>
        <taxon>Flavobacteriaceae</taxon>
        <taxon>Zhouia</taxon>
    </lineage>
</organism>
<reference evidence="1 2" key="1">
    <citation type="submission" date="2016-10" db="EMBL/GenBank/DDBJ databases">
        <authorList>
            <person name="de Groot N.N."/>
        </authorList>
    </citation>
    <scope>NUCLEOTIDE SEQUENCE [LARGE SCALE GENOMIC DNA]</scope>
    <source>
        <strain evidence="1 2">CGMCC 1.6114</strain>
    </source>
</reference>
<dbReference type="EMBL" id="FPAG01000003">
    <property type="protein sequence ID" value="SFS66802.1"/>
    <property type="molecule type" value="Genomic_DNA"/>
</dbReference>
<proteinExistence type="predicted"/>
<protein>
    <submittedName>
        <fullName evidence="1">Uncharacterized protein</fullName>
    </submittedName>
</protein>
<evidence type="ECO:0000313" key="2">
    <source>
        <dbReference type="Proteomes" id="UP000183209"/>
    </source>
</evidence>
<dbReference type="Proteomes" id="UP000183209">
    <property type="component" value="Unassembled WGS sequence"/>
</dbReference>
<accession>A0A1I6RQ41</accession>
<name>A0A1I6RQ41_9FLAO</name>
<dbReference type="AlphaFoldDB" id="A0A1I6RQ41"/>
<dbReference type="RefSeq" id="WP_038266073.1">
    <property type="nucleotide sequence ID" value="NZ_FPAG01000003.1"/>
</dbReference>
<evidence type="ECO:0000313" key="1">
    <source>
        <dbReference type="EMBL" id="SFS66802.1"/>
    </source>
</evidence>
<sequence length="91" mass="11193">METNDKYCIVNIKYTVFEKNLEGEDFHIEENSKKIVLSDAIKDINEEFQQIENFLKKQHQKEATSMFSRIKKYIRHHLYTWKNEYYELLKI</sequence>